<dbReference type="SUPFAM" id="SSF54236">
    <property type="entry name" value="Ubiquitin-like"/>
    <property type="match status" value="1"/>
</dbReference>
<gene>
    <name evidence="2" type="ORF">C1SCF055_LOCUS42936</name>
</gene>
<feature type="domain" description="Ubiquitin-like" evidence="1">
    <location>
        <begin position="6"/>
        <end position="48"/>
    </location>
</feature>
<sequence>MESGIIRVAVKKMSGELLELEMKPDDLVSTLQREIATQVGVQVAHQRLWLNHASPSVLTRQGCVLAEELHRSVEMLDRNMISQMKTLAKPPQVVVTVFNMVHALLNPTMPFDPEAVDGDDGASWTQCQKMLNPHVFLKSLARFLDEVDNLPKERVESVQKCIDLLGDAFSRDHLERFSFVLSMMYDWLVVALKVGNFKHASESSALQLEATQPVCIHVDEEAPREGADLSIDLIVASGSPR</sequence>
<evidence type="ECO:0000313" key="2">
    <source>
        <dbReference type="EMBL" id="CAI4018363.1"/>
    </source>
</evidence>
<evidence type="ECO:0000259" key="1">
    <source>
        <dbReference type="PROSITE" id="PS50053"/>
    </source>
</evidence>
<dbReference type="AlphaFoldDB" id="A0A9P1GP02"/>
<evidence type="ECO:0000313" key="3">
    <source>
        <dbReference type="EMBL" id="CAL1171738.1"/>
    </source>
</evidence>
<dbReference type="InterPro" id="IPR029071">
    <property type="entry name" value="Ubiquitin-like_domsf"/>
</dbReference>
<dbReference type="EMBL" id="CAMXCT030006689">
    <property type="protein sequence ID" value="CAL4805675.1"/>
    <property type="molecule type" value="Genomic_DNA"/>
</dbReference>
<dbReference type="Gene3D" id="3.10.20.90">
    <property type="entry name" value="Phosphatidylinositol 3-kinase Catalytic Subunit, Chain A, domain 1"/>
    <property type="match status" value="1"/>
</dbReference>
<dbReference type="EMBL" id="CAMXCT010006689">
    <property type="protein sequence ID" value="CAI4018363.1"/>
    <property type="molecule type" value="Genomic_DNA"/>
</dbReference>
<comment type="caution">
    <text evidence="2">The sequence shown here is derived from an EMBL/GenBank/DDBJ whole genome shotgun (WGS) entry which is preliminary data.</text>
</comment>
<dbReference type="InterPro" id="IPR000626">
    <property type="entry name" value="Ubiquitin-like_dom"/>
</dbReference>
<protein>
    <recommendedName>
        <fullName evidence="1">Ubiquitin-like domain-containing protein</fullName>
    </recommendedName>
</protein>
<dbReference type="EMBL" id="CAMXCT020006689">
    <property type="protein sequence ID" value="CAL1171738.1"/>
    <property type="molecule type" value="Genomic_DNA"/>
</dbReference>
<dbReference type="Gene3D" id="1.20.920.60">
    <property type="match status" value="1"/>
</dbReference>
<proteinExistence type="predicted"/>
<reference evidence="3" key="2">
    <citation type="submission" date="2024-04" db="EMBL/GenBank/DDBJ databases">
        <authorList>
            <person name="Chen Y."/>
            <person name="Shah S."/>
            <person name="Dougan E. K."/>
            <person name="Thang M."/>
            <person name="Chan C."/>
        </authorList>
    </citation>
    <scope>NUCLEOTIDE SEQUENCE [LARGE SCALE GENOMIC DNA]</scope>
</reference>
<organism evidence="2">
    <name type="scientific">Cladocopium goreaui</name>
    <dbReference type="NCBI Taxonomy" id="2562237"/>
    <lineage>
        <taxon>Eukaryota</taxon>
        <taxon>Sar</taxon>
        <taxon>Alveolata</taxon>
        <taxon>Dinophyceae</taxon>
        <taxon>Suessiales</taxon>
        <taxon>Symbiodiniaceae</taxon>
        <taxon>Cladocopium</taxon>
    </lineage>
</organism>
<reference evidence="2" key="1">
    <citation type="submission" date="2022-10" db="EMBL/GenBank/DDBJ databases">
        <authorList>
            <person name="Chen Y."/>
            <person name="Dougan E. K."/>
            <person name="Chan C."/>
            <person name="Rhodes N."/>
            <person name="Thang M."/>
        </authorList>
    </citation>
    <scope>NUCLEOTIDE SEQUENCE</scope>
</reference>
<dbReference type="PROSITE" id="PS50053">
    <property type="entry name" value="UBIQUITIN_2"/>
    <property type="match status" value="1"/>
</dbReference>
<dbReference type="Proteomes" id="UP001152797">
    <property type="component" value="Unassembled WGS sequence"/>
</dbReference>
<accession>A0A9P1GP02</accession>
<keyword evidence="4" id="KW-1185">Reference proteome</keyword>
<name>A0A9P1GP02_9DINO</name>
<evidence type="ECO:0000313" key="4">
    <source>
        <dbReference type="Proteomes" id="UP001152797"/>
    </source>
</evidence>